<name>A0A5C3PHE9_9APHY</name>
<dbReference type="EMBL" id="ML211118">
    <property type="protein sequence ID" value="TFK88289.1"/>
    <property type="molecule type" value="Genomic_DNA"/>
</dbReference>
<reference evidence="1 2" key="1">
    <citation type="journal article" date="2019" name="Nat. Ecol. Evol.">
        <title>Megaphylogeny resolves global patterns of mushroom evolution.</title>
        <authorList>
            <person name="Varga T."/>
            <person name="Krizsan K."/>
            <person name="Foldi C."/>
            <person name="Dima B."/>
            <person name="Sanchez-Garcia M."/>
            <person name="Sanchez-Ramirez S."/>
            <person name="Szollosi G.J."/>
            <person name="Szarkandi J.G."/>
            <person name="Papp V."/>
            <person name="Albert L."/>
            <person name="Andreopoulos W."/>
            <person name="Angelini C."/>
            <person name="Antonin V."/>
            <person name="Barry K.W."/>
            <person name="Bougher N.L."/>
            <person name="Buchanan P."/>
            <person name="Buyck B."/>
            <person name="Bense V."/>
            <person name="Catcheside P."/>
            <person name="Chovatia M."/>
            <person name="Cooper J."/>
            <person name="Damon W."/>
            <person name="Desjardin D."/>
            <person name="Finy P."/>
            <person name="Geml J."/>
            <person name="Haridas S."/>
            <person name="Hughes K."/>
            <person name="Justo A."/>
            <person name="Karasinski D."/>
            <person name="Kautmanova I."/>
            <person name="Kiss B."/>
            <person name="Kocsube S."/>
            <person name="Kotiranta H."/>
            <person name="LaButti K.M."/>
            <person name="Lechner B.E."/>
            <person name="Liimatainen K."/>
            <person name="Lipzen A."/>
            <person name="Lukacs Z."/>
            <person name="Mihaltcheva S."/>
            <person name="Morgado L.N."/>
            <person name="Niskanen T."/>
            <person name="Noordeloos M.E."/>
            <person name="Ohm R.A."/>
            <person name="Ortiz-Santana B."/>
            <person name="Ovrebo C."/>
            <person name="Racz N."/>
            <person name="Riley R."/>
            <person name="Savchenko A."/>
            <person name="Shiryaev A."/>
            <person name="Soop K."/>
            <person name="Spirin V."/>
            <person name="Szebenyi C."/>
            <person name="Tomsovsky M."/>
            <person name="Tulloss R.E."/>
            <person name="Uehling J."/>
            <person name="Grigoriev I.V."/>
            <person name="Vagvolgyi C."/>
            <person name="Papp T."/>
            <person name="Martin F.M."/>
            <person name="Miettinen O."/>
            <person name="Hibbett D.S."/>
            <person name="Nagy L.G."/>
        </authorList>
    </citation>
    <scope>NUCLEOTIDE SEQUENCE [LARGE SCALE GENOMIC DNA]</scope>
    <source>
        <strain evidence="1 2">HHB13444</strain>
    </source>
</reference>
<keyword evidence="2" id="KW-1185">Reference proteome</keyword>
<dbReference type="Proteomes" id="UP000308197">
    <property type="component" value="Unassembled WGS sequence"/>
</dbReference>
<proteinExistence type="predicted"/>
<sequence>MRQQLTPEQLLAAARRLAALHTTCSAGFDHAFAGEVVSLLTKVDVNVPGRLFYPVDALRKTCHTLGLTHYPPYSTHDVDRYVDADALGTRDEMKMPFIWLNNFNAYGIAAIRTGSHGFTWMSSIDSANLDLVHAFHLLNSPGPADRWNQRKWNYCGNYYAQRTGYYMSVDGWKSPSNCESPSLHGISELQSSFMFS</sequence>
<protein>
    <submittedName>
        <fullName evidence="1">Uncharacterized protein</fullName>
    </submittedName>
</protein>
<dbReference type="InParanoid" id="A0A5C3PHE9"/>
<evidence type="ECO:0000313" key="2">
    <source>
        <dbReference type="Proteomes" id="UP000308197"/>
    </source>
</evidence>
<dbReference type="AlphaFoldDB" id="A0A5C3PHE9"/>
<accession>A0A5C3PHE9</accession>
<organism evidence="1 2">
    <name type="scientific">Polyporus arcularius HHB13444</name>
    <dbReference type="NCBI Taxonomy" id="1314778"/>
    <lineage>
        <taxon>Eukaryota</taxon>
        <taxon>Fungi</taxon>
        <taxon>Dikarya</taxon>
        <taxon>Basidiomycota</taxon>
        <taxon>Agaricomycotina</taxon>
        <taxon>Agaricomycetes</taxon>
        <taxon>Polyporales</taxon>
        <taxon>Polyporaceae</taxon>
        <taxon>Polyporus</taxon>
    </lineage>
</organism>
<gene>
    <name evidence="1" type="ORF">K466DRAFT_585671</name>
</gene>
<evidence type="ECO:0000313" key="1">
    <source>
        <dbReference type="EMBL" id="TFK88289.1"/>
    </source>
</evidence>